<evidence type="ECO:0000256" key="4">
    <source>
        <dbReference type="ARBA" id="ARBA00022692"/>
    </source>
</evidence>
<feature type="transmembrane region" description="Helical" evidence="8">
    <location>
        <begin position="84"/>
        <end position="103"/>
    </location>
</feature>
<feature type="domain" description="Acyltransferase 3" evidence="9">
    <location>
        <begin position="18"/>
        <end position="345"/>
    </location>
</feature>
<dbReference type="Gene3D" id="3.40.50.1110">
    <property type="entry name" value="SGNH hydrolase"/>
    <property type="match status" value="1"/>
</dbReference>
<keyword evidence="2" id="KW-1003">Cell membrane</keyword>
<feature type="domain" description="SGNH" evidence="10">
    <location>
        <begin position="417"/>
        <end position="659"/>
    </location>
</feature>
<keyword evidence="5 8" id="KW-1133">Transmembrane helix</keyword>
<feature type="transmembrane region" description="Helical" evidence="8">
    <location>
        <begin position="183"/>
        <end position="204"/>
    </location>
</feature>
<feature type="transmembrane region" description="Helical" evidence="8">
    <location>
        <begin position="363"/>
        <end position="382"/>
    </location>
</feature>
<dbReference type="InterPro" id="IPR050879">
    <property type="entry name" value="Acyltransferase_3"/>
</dbReference>
<evidence type="ECO:0000313" key="12">
    <source>
        <dbReference type="Proteomes" id="UP000469430"/>
    </source>
</evidence>
<proteinExistence type="predicted"/>
<comment type="subcellular location">
    <subcellularLocation>
        <location evidence="1">Cell membrane</location>
        <topology evidence="1">Multi-pass membrane protein</topology>
    </subcellularLocation>
</comment>
<dbReference type="GO" id="GO:0016788">
    <property type="term" value="F:hydrolase activity, acting on ester bonds"/>
    <property type="evidence" value="ECO:0007669"/>
    <property type="project" value="UniProtKB-ARBA"/>
</dbReference>
<keyword evidence="3 11" id="KW-0808">Transferase</keyword>
<evidence type="ECO:0000313" key="11">
    <source>
        <dbReference type="EMBL" id="MXO99365.1"/>
    </source>
</evidence>
<dbReference type="GO" id="GO:0009103">
    <property type="term" value="P:lipopolysaccharide biosynthetic process"/>
    <property type="evidence" value="ECO:0007669"/>
    <property type="project" value="TreeGrafter"/>
</dbReference>
<evidence type="ECO:0000256" key="3">
    <source>
        <dbReference type="ARBA" id="ARBA00022679"/>
    </source>
</evidence>
<evidence type="ECO:0000256" key="6">
    <source>
        <dbReference type="ARBA" id="ARBA00023136"/>
    </source>
</evidence>
<sequence length="670" mass="72669">MTENGNVHGAAAPGYRPDIDGLRAIAVAGVVIYHAFPWAVPSGFVGVDIFFAISGYLIGGIIHREVRASRFSFVEFYTRRARRILPALLFLILVVCLLGLVLFNARELTRLGREALFAIFGVGNLHYWQSAGYFQDNTARHTLLMTWSLGVEEQFYVVFPFVMLLLARLRASMAIGAMVALSAFSFALSILAVFEAPVSAFYLLPPRAWEMGAGAALAMLHAERAGAPGSGQAPGRALAIDIASVAGLVAMVAAMFLFDHDTLFPGFAALLPVGAAVLLLHSPHGVANRMLGWAPLRFVGLVSYSWYLWHWPLMAMVRVSSDYPPSFGVMLGVVGLSFGLAVLSWRFVEQPFRKPGGNSRTVLLRYAAAMAVCGLLPLSFMVTRGLPMRLPEAAQTVVAQRTSPCLRMFESSAPVGGKCAPAGARVALLGDSHAAALEPGLVAYLARQDAGLLRVEKAACPPLSGFTSRDATRLSQAAYCGAFIKTTVARLARDPTIETVVIAGSWPSREENGRFHRFDNGVIGAQVTSEQAVREGLTRLIDQLHAAGKTVVLVGDIPRFDFDPYQHAVIGTLPLRHALAQAVGGPRHNAPDFQQESDLDPAYEPTAMLVRNIARSRPQVRYLEVRAQFCQEGQCRFMRDGRPWFADKHHLSTQGAMAIEWDAVLGGAEQ</sequence>
<evidence type="ECO:0000256" key="5">
    <source>
        <dbReference type="ARBA" id="ARBA00022989"/>
    </source>
</evidence>
<evidence type="ECO:0000256" key="2">
    <source>
        <dbReference type="ARBA" id="ARBA00022475"/>
    </source>
</evidence>
<feature type="transmembrane region" description="Helical" evidence="8">
    <location>
        <begin position="292"/>
        <end position="309"/>
    </location>
</feature>
<dbReference type="InterPro" id="IPR036514">
    <property type="entry name" value="SGNH_hydro_sf"/>
</dbReference>
<dbReference type="GO" id="GO:0016747">
    <property type="term" value="F:acyltransferase activity, transferring groups other than amino-acyl groups"/>
    <property type="evidence" value="ECO:0007669"/>
    <property type="project" value="InterPro"/>
</dbReference>
<evidence type="ECO:0000259" key="10">
    <source>
        <dbReference type="Pfam" id="PF19040"/>
    </source>
</evidence>
<dbReference type="RefSeq" id="WP_161391090.1">
    <property type="nucleotide sequence ID" value="NZ_JBHSCP010000001.1"/>
</dbReference>
<dbReference type="OrthoDB" id="9796461at2"/>
<dbReference type="AlphaFoldDB" id="A0A6I4TT67"/>
<keyword evidence="7 11" id="KW-0012">Acyltransferase</keyword>
<dbReference type="EMBL" id="WTYJ01000002">
    <property type="protein sequence ID" value="MXO99365.1"/>
    <property type="molecule type" value="Genomic_DNA"/>
</dbReference>
<dbReference type="InterPro" id="IPR002656">
    <property type="entry name" value="Acyl_transf_3_dom"/>
</dbReference>
<keyword evidence="12" id="KW-1185">Reference proteome</keyword>
<dbReference type="InterPro" id="IPR043968">
    <property type="entry name" value="SGNH"/>
</dbReference>
<accession>A0A6I4TT67</accession>
<feature type="transmembrane region" description="Helical" evidence="8">
    <location>
        <begin position="263"/>
        <end position="280"/>
    </location>
</feature>
<keyword evidence="4 8" id="KW-0812">Transmembrane</keyword>
<feature type="transmembrane region" description="Helical" evidence="8">
    <location>
        <begin position="44"/>
        <end position="63"/>
    </location>
</feature>
<name>A0A6I4TT67_9SPHN</name>
<comment type="caution">
    <text evidence="11">The sequence shown here is derived from an EMBL/GenBank/DDBJ whole genome shotgun (WGS) entry which is preliminary data.</text>
</comment>
<dbReference type="Proteomes" id="UP000469430">
    <property type="component" value="Unassembled WGS sequence"/>
</dbReference>
<gene>
    <name evidence="11" type="ORF">GRI97_10225</name>
</gene>
<organism evidence="11 12">
    <name type="scientific">Croceibacterium xixiisoli</name>
    <dbReference type="NCBI Taxonomy" id="1476466"/>
    <lineage>
        <taxon>Bacteria</taxon>
        <taxon>Pseudomonadati</taxon>
        <taxon>Pseudomonadota</taxon>
        <taxon>Alphaproteobacteria</taxon>
        <taxon>Sphingomonadales</taxon>
        <taxon>Erythrobacteraceae</taxon>
        <taxon>Croceibacterium</taxon>
    </lineage>
</organism>
<dbReference type="Pfam" id="PF01757">
    <property type="entry name" value="Acyl_transf_3"/>
    <property type="match status" value="1"/>
</dbReference>
<reference evidence="11 12" key="1">
    <citation type="submission" date="2019-12" db="EMBL/GenBank/DDBJ databases">
        <title>Genomic-based taxomic classification of the family Erythrobacteraceae.</title>
        <authorList>
            <person name="Xu L."/>
        </authorList>
    </citation>
    <scope>NUCLEOTIDE SEQUENCE [LARGE SCALE GENOMIC DNA]</scope>
    <source>
        <strain evidence="11 12">S36</strain>
    </source>
</reference>
<dbReference type="PANTHER" id="PTHR23028">
    <property type="entry name" value="ACETYLTRANSFERASE"/>
    <property type="match status" value="1"/>
</dbReference>
<feature type="transmembrane region" description="Helical" evidence="8">
    <location>
        <begin position="329"/>
        <end position="348"/>
    </location>
</feature>
<dbReference type="Pfam" id="PF19040">
    <property type="entry name" value="SGNH"/>
    <property type="match status" value="1"/>
</dbReference>
<evidence type="ECO:0000256" key="7">
    <source>
        <dbReference type="ARBA" id="ARBA00023315"/>
    </source>
</evidence>
<evidence type="ECO:0000259" key="9">
    <source>
        <dbReference type="Pfam" id="PF01757"/>
    </source>
</evidence>
<evidence type="ECO:0000256" key="1">
    <source>
        <dbReference type="ARBA" id="ARBA00004651"/>
    </source>
</evidence>
<dbReference type="PANTHER" id="PTHR23028:SF53">
    <property type="entry name" value="ACYL_TRANSF_3 DOMAIN-CONTAINING PROTEIN"/>
    <property type="match status" value="1"/>
</dbReference>
<feature type="transmembrane region" description="Helical" evidence="8">
    <location>
        <begin position="21"/>
        <end position="38"/>
    </location>
</feature>
<keyword evidence="6 8" id="KW-0472">Membrane</keyword>
<protein>
    <submittedName>
        <fullName evidence="11">Acyltransferase family protein</fullName>
    </submittedName>
</protein>
<evidence type="ECO:0000256" key="8">
    <source>
        <dbReference type="SAM" id="Phobius"/>
    </source>
</evidence>
<dbReference type="GO" id="GO:0005886">
    <property type="term" value="C:plasma membrane"/>
    <property type="evidence" value="ECO:0007669"/>
    <property type="project" value="UniProtKB-SubCell"/>
</dbReference>